<dbReference type="EMBL" id="CP021377">
    <property type="protein sequence ID" value="ART83670.1"/>
    <property type="molecule type" value="Genomic_DNA"/>
</dbReference>
<evidence type="ECO:0000313" key="2">
    <source>
        <dbReference type="Proteomes" id="UP000243937"/>
    </source>
</evidence>
<dbReference type="KEGG" id="opf:CBP31_14365"/>
<organism evidence="1 2">
    <name type="scientific">Oceanisphaera profunda</name>
    <dbReference type="NCBI Taxonomy" id="1416627"/>
    <lineage>
        <taxon>Bacteria</taxon>
        <taxon>Pseudomonadati</taxon>
        <taxon>Pseudomonadota</taxon>
        <taxon>Gammaproteobacteria</taxon>
        <taxon>Aeromonadales</taxon>
        <taxon>Aeromonadaceae</taxon>
        <taxon>Oceanisphaera</taxon>
    </lineage>
</organism>
<dbReference type="AlphaFoldDB" id="A0A1Y0D7Y4"/>
<accession>A0A1Y0D7Y4</accession>
<keyword evidence="2" id="KW-1185">Reference proteome</keyword>
<dbReference type="Proteomes" id="UP000243937">
    <property type="component" value="Chromosome"/>
</dbReference>
<protein>
    <submittedName>
        <fullName evidence="1">Uncharacterized protein</fullName>
    </submittedName>
</protein>
<proteinExistence type="predicted"/>
<reference evidence="1 2" key="1">
    <citation type="journal article" date="2014" name="Int. J. Syst. Evol. Microbiol.">
        <title>Oceanisphaera profunda sp. nov., a marine bacterium isolated from deep-sea sediment, and emended description of the genus Oceanisphaera.</title>
        <authorList>
            <person name="Xu Z."/>
            <person name="Zhang X.Y."/>
            <person name="Su H.N."/>
            <person name="Yu Z.C."/>
            <person name="Liu C."/>
            <person name="Li H."/>
            <person name="Chen X.L."/>
            <person name="Song X.Y."/>
            <person name="Xie B.B."/>
            <person name="Qin Q.L."/>
            <person name="Zhou B.C."/>
            <person name="Shi M."/>
            <person name="Huang Y."/>
            <person name="Zhang Y.Z."/>
        </authorList>
    </citation>
    <scope>NUCLEOTIDE SEQUENCE [LARGE SCALE GENOMIC DNA]</scope>
    <source>
        <strain evidence="1 2">SM1222</strain>
    </source>
</reference>
<name>A0A1Y0D7Y4_9GAMM</name>
<gene>
    <name evidence="1" type="ORF">CBP31_14365</name>
</gene>
<sequence>MPTSSVKISGSVWYFDLVGARLFGEEDFGPVWCFGLNLNLSNTQQSWPAEVLFIKETGQLQRTNRNRVLLVEVHT</sequence>
<evidence type="ECO:0000313" key="1">
    <source>
        <dbReference type="EMBL" id="ART83670.1"/>
    </source>
</evidence>